<organism evidence="2 3">
    <name type="scientific">Clavibacter michiganensis</name>
    <dbReference type="NCBI Taxonomy" id="28447"/>
    <lineage>
        <taxon>Bacteria</taxon>
        <taxon>Bacillati</taxon>
        <taxon>Actinomycetota</taxon>
        <taxon>Actinomycetes</taxon>
        <taxon>Micrococcales</taxon>
        <taxon>Microbacteriaceae</taxon>
        <taxon>Clavibacter</taxon>
    </lineage>
</organism>
<accession>A0A251XS46</accession>
<keyword evidence="1" id="KW-1133">Transmembrane helix</keyword>
<evidence type="ECO:0008006" key="4">
    <source>
        <dbReference type="Google" id="ProtNLM"/>
    </source>
</evidence>
<name>A0A251XS46_9MICO</name>
<feature type="transmembrane region" description="Helical" evidence="1">
    <location>
        <begin position="25"/>
        <end position="48"/>
    </location>
</feature>
<comment type="caution">
    <text evidence="2">The sequence shown here is derived from an EMBL/GenBank/DDBJ whole genome shotgun (WGS) entry which is preliminary data.</text>
</comment>
<proteinExistence type="predicted"/>
<dbReference type="AlphaFoldDB" id="A0A251XS46"/>
<keyword evidence="1" id="KW-0812">Transmembrane</keyword>
<evidence type="ECO:0000313" key="3">
    <source>
        <dbReference type="Proteomes" id="UP000195106"/>
    </source>
</evidence>
<keyword evidence="1" id="KW-0472">Membrane</keyword>
<evidence type="ECO:0000256" key="1">
    <source>
        <dbReference type="SAM" id="Phobius"/>
    </source>
</evidence>
<gene>
    <name evidence="2" type="ORF">CMsap09_05605</name>
</gene>
<evidence type="ECO:0000313" key="2">
    <source>
        <dbReference type="EMBL" id="OUE08404.1"/>
    </source>
</evidence>
<sequence length="93" mass="9654">MSTPRTTSVSTTAPATGGRAGTRQWAALVVLMLPVLLVSIDNTVLSFAMPSIARDLEPSGPRSCGSSTPTRSCSPGSWWRWATWATATAGAAC</sequence>
<dbReference type="EMBL" id="MDHJ01000001">
    <property type="protein sequence ID" value="OUE08404.1"/>
    <property type="molecule type" value="Genomic_DNA"/>
</dbReference>
<protein>
    <recommendedName>
        <fullName evidence="4">Antiseptic resistance protein</fullName>
    </recommendedName>
</protein>
<reference evidence="2 3" key="1">
    <citation type="submission" date="2016-08" db="EMBL/GenBank/DDBJ databases">
        <title>Genome sequence of Clavibacter michiganensis spp. strain CASJ009.</title>
        <authorList>
            <person name="Thapa S.P."/>
            <person name="Coaker G."/>
        </authorList>
    </citation>
    <scope>NUCLEOTIDE SEQUENCE [LARGE SCALE GENOMIC DNA]</scope>
    <source>
        <strain evidence="2">CASJ009</strain>
    </source>
</reference>
<dbReference type="Proteomes" id="UP000195106">
    <property type="component" value="Unassembled WGS sequence"/>
</dbReference>